<reference evidence="3" key="1">
    <citation type="submission" date="2021-04" db="EMBL/GenBank/DDBJ databases">
        <title>Complete genome sequence for Sulfitobacter sp. strain JK7-1.</title>
        <authorList>
            <person name="Park S.-J."/>
        </authorList>
    </citation>
    <scope>NUCLEOTIDE SEQUENCE</scope>
    <source>
        <strain evidence="3">JK7-1</strain>
    </source>
</reference>
<dbReference type="KEGG" id="sual:KDD17_14265"/>
<evidence type="ECO:0008006" key="5">
    <source>
        <dbReference type="Google" id="ProtNLM"/>
    </source>
</evidence>
<proteinExistence type="predicted"/>
<keyword evidence="4" id="KW-1185">Reference proteome</keyword>
<protein>
    <recommendedName>
        <fullName evidence="5">Ferrochelatase</fullName>
    </recommendedName>
</protein>
<evidence type="ECO:0000313" key="4">
    <source>
        <dbReference type="Proteomes" id="UP000683291"/>
    </source>
</evidence>
<evidence type="ECO:0000256" key="2">
    <source>
        <dbReference type="SAM" id="SignalP"/>
    </source>
</evidence>
<organism evidence="3 4">
    <name type="scientific">Sulfitobacter albidus</name>
    <dbReference type="NCBI Taxonomy" id="2829501"/>
    <lineage>
        <taxon>Bacteria</taxon>
        <taxon>Pseudomonadati</taxon>
        <taxon>Pseudomonadota</taxon>
        <taxon>Alphaproteobacteria</taxon>
        <taxon>Rhodobacterales</taxon>
        <taxon>Roseobacteraceae</taxon>
        <taxon>Sulfitobacter</taxon>
    </lineage>
</organism>
<keyword evidence="2" id="KW-0732">Signal</keyword>
<feature type="signal peptide" evidence="2">
    <location>
        <begin position="1"/>
        <end position="20"/>
    </location>
</feature>
<sequence length="81" mass="7796">MLKTLSVSALIAMMASASFAGSLGTATVEAEPQDEGVFVPQVGSGIGVPAVIGAVAAAAVLAAVVSNDSDSDTTTGAVEED</sequence>
<keyword evidence="1" id="KW-0812">Transmembrane</keyword>
<dbReference type="EMBL" id="CP073581">
    <property type="protein sequence ID" value="QUJ76075.1"/>
    <property type="molecule type" value="Genomic_DNA"/>
</dbReference>
<feature type="chain" id="PRO_5037653695" description="Ferrochelatase" evidence="2">
    <location>
        <begin position="21"/>
        <end position="81"/>
    </location>
</feature>
<evidence type="ECO:0000256" key="1">
    <source>
        <dbReference type="SAM" id="Phobius"/>
    </source>
</evidence>
<dbReference type="Proteomes" id="UP000683291">
    <property type="component" value="Chromosome 1"/>
</dbReference>
<gene>
    <name evidence="3" type="ORF">KDD17_14265</name>
</gene>
<evidence type="ECO:0000313" key="3">
    <source>
        <dbReference type="EMBL" id="QUJ76075.1"/>
    </source>
</evidence>
<name>A0A975JD58_9RHOB</name>
<dbReference type="AlphaFoldDB" id="A0A975JD58"/>
<keyword evidence="1" id="KW-1133">Transmembrane helix</keyword>
<accession>A0A975JD58</accession>
<keyword evidence="1" id="KW-0472">Membrane</keyword>
<feature type="transmembrane region" description="Helical" evidence="1">
    <location>
        <begin position="46"/>
        <end position="65"/>
    </location>
</feature>
<dbReference type="RefSeq" id="WP_212704273.1">
    <property type="nucleotide sequence ID" value="NZ_CP073581.1"/>
</dbReference>